<proteinExistence type="predicted"/>
<dbReference type="RefSeq" id="WP_050813267.1">
    <property type="nucleotide sequence ID" value="NZ_KL446932.1"/>
</dbReference>
<comment type="caution">
    <text evidence="1">The sequence shown here is derived from an EMBL/GenBank/DDBJ whole genome shotgun (WGS) entry which is preliminary data.</text>
</comment>
<sequence length="70" mass="7949">MKTFAMPLILDARWYKTDLSNEEVVFASGAFITKTFITKSDRWLLHTDANQAADKGSIHRTIYPDKIGCV</sequence>
<gene>
    <name evidence="1" type="ORF">O7U_00700</name>
</gene>
<reference evidence="1 2" key="1">
    <citation type="submission" date="2012-04" db="EMBL/GenBank/DDBJ databases">
        <title>The Genome Sequence of Bartonella quintana JK 68.</title>
        <authorList>
            <consortium name="The Broad Institute Genome Sequencing Platform"/>
            <consortium name="The Broad Institute Genome Sequencing Center for Infectious Disease"/>
            <person name="Feldgarden M."/>
            <person name="Kirby J."/>
            <person name="Kosoy M."/>
            <person name="Birtles R."/>
            <person name="Probert W.S."/>
            <person name="Chiaraviglio L."/>
            <person name="Walker B."/>
            <person name="Young S.K."/>
            <person name="Zeng Q."/>
            <person name="Gargeya S."/>
            <person name="Fitzgerald M."/>
            <person name="Haas B."/>
            <person name="Abouelleil A."/>
            <person name="Alvarado L."/>
            <person name="Arachchi H.M."/>
            <person name="Berlin A.M."/>
            <person name="Chapman S.B."/>
            <person name="Goldberg J."/>
            <person name="Griggs A."/>
            <person name="Gujja S."/>
            <person name="Hansen M."/>
            <person name="Howarth C."/>
            <person name="Imamovic A."/>
            <person name="Larimer J."/>
            <person name="McCowen C."/>
            <person name="Montmayeur A."/>
            <person name="Murphy C."/>
            <person name="Neiman D."/>
            <person name="Pearson M."/>
            <person name="Priest M."/>
            <person name="Roberts A."/>
            <person name="Saif S."/>
            <person name="Shea T."/>
            <person name="Sisk P."/>
            <person name="Sykes S."/>
            <person name="Wortman J."/>
            <person name="Nusbaum C."/>
            <person name="Birren B."/>
        </authorList>
    </citation>
    <scope>NUCLEOTIDE SEQUENCE [LARGE SCALE GENOMIC DNA]</scope>
    <source>
        <strain evidence="1 2">JK 68</strain>
    </source>
</reference>
<keyword evidence="2" id="KW-1185">Reference proteome</keyword>
<protein>
    <submittedName>
        <fullName evidence="1">Uncharacterized protein</fullName>
    </submittedName>
</protein>
<evidence type="ECO:0000313" key="1">
    <source>
        <dbReference type="EMBL" id="KEC66169.1"/>
    </source>
</evidence>
<evidence type="ECO:0000313" key="2">
    <source>
        <dbReference type="Proteomes" id="UP000027143"/>
    </source>
</evidence>
<accession>A0ABR4SRI4</accession>
<dbReference type="EMBL" id="AHPD01000007">
    <property type="protein sequence ID" value="KEC66169.1"/>
    <property type="molecule type" value="Genomic_DNA"/>
</dbReference>
<dbReference type="Proteomes" id="UP000027143">
    <property type="component" value="Unassembled WGS sequence"/>
</dbReference>
<organism evidence="1 2">
    <name type="scientific">Bartonella quintana JK 68</name>
    <dbReference type="NCBI Taxonomy" id="1134503"/>
    <lineage>
        <taxon>Bacteria</taxon>
        <taxon>Pseudomonadati</taxon>
        <taxon>Pseudomonadota</taxon>
        <taxon>Alphaproteobacteria</taxon>
        <taxon>Hyphomicrobiales</taxon>
        <taxon>Bartonellaceae</taxon>
        <taxon>Bartonella</taxon>
    </lineage>
</organism>
<name>A0ABR4SRI4_BARQI</name>